<dbReference type="PANTHER" id="PTHR19346">
    <property type="entry name" value="SUGAR PHOSPHATE TRANSPORTER DOMAIN-CONTAINING PROTEIN"/>
    <property type="match status" value="1"/>
</dbReference>
<evidence type="ECO:0000313" key="4">
    <source>
        <dbReference type="EMBL" id="KAF2231713.1"/>
    </source>
</evidence>
<evidence type="ECO:0000313" key="5">
    <source>
        <dbReference type="Proteomes" id="UP000800092"/>
    </source>
</evidence>
<dbReference type="InterPro" id="IPR037185">
    <property type="entry name" value="EmrE-like"/>
</dbReference>
<protein>
    <recommendedName>
        <fullName evidence="3">EamA domain-containing protein</fullName>
    </recommendedName>
</protein>
<reference evidence="4" key="1">
    <citation type="journal article" date="2020" name="Stud. Mycol.">
        <title>101 Dothideomycetes genomes: a test case for predicting lifestyles and emergence of pathogens.</title>
        <authorList>
            <person name="Haridas S."/>
            <person name="Albert R."/>
            <person name="Binder M."/>
            <person name="Bloem J."/>
            <person name="Labutti K."/>
            <person name="Salamov A."/>
            <person name="Andreopoulos B."/>
            <person name="Baker S."/>
            <person name="Barry K."/>
            <person name="Bills G."/>
            <person name="Bluhm B."/>
            <person name="Cannon C."/>
            <person name="Castanera R."/>
            <person name="Culley D."/>
            <person name="Daum C."/>
            <person name="Ezra D."/>
            <person name="Gonzalez J."/>
            <person name="Henrissat B."/>
            <person name="Kuo A."/>
            <person name="Liang C."/>
            <person name="Lipzen A."/>
            <person name="Lutzoni F."/>
            <person name="Magnuson J."/>
            <person name="Mondo S."/>
            <person name="Nolan M."/>
            <person name="Ohm R."/>
            <person name="Pangilinan J."/>
            <person name="Park H.-J."/>
            <person name="Ramirez L."/>
            <person name="Alfaro M."/>
            <person name="Sun H."/>
            <person name="Tritt A."/>
            <person name="Yoshinaga Y."/>
            <person name="Zwiers L.-H."/>
            <person name="Turgeon B."/>
            <person name="Goodwin S."/>
            <person name="Spatafora J."/>
            <person name="Crous P."/>
            <person name="Grigoriev I."/>
        </authorList>
    </citation>
    <scope>NUCLEOTIDE SEQUENCE</scope>
    <source>
        <strain evidence="4">Tuck. ex Michener</strain>
    </source>
</reference>
<feature type="compositionally biased region" description="Polar residues" evidence="1">
    <location>
        <begin position="1"/>
        <end position="16"/>
    </location>
</feature>
<feature type="transmembrane region" description="Helical" evidence="2">
    <location>
        <begin position="432"/>
        <end position="453"/>
    </location>
</feature>
<feature type="transmembrane region" description="Helical" evidence="2">
    <location>
        <begin position="285"/>
        <end position="305"/>
    </location>
</feature>
<dbReference type="OrthoDB" id="10062838at2759"/>
<dbReference type="SUPFAM" id="SSF103481">
    <property type="entry name" value="Multidrug resistance efflux transporter EmrE"/>
    <property type="match status" value="1"/>
</dbReference>
<dbReference type="GO" id="GO:0016020">
    <property type="term" value="C:membrane"/>
    <property type="evidence" value="ECO:0007669"/>
    <property type="project" value="InterPro"/>
</dbReference>
<name>A0A6A6H2A5_VIRVR</name>
<feature type="transmembrane region" description="Helical" evidence="2">
    <location>
        <begin position="395"/>
        <end position="411"/>
    </location>
</feature>
<keyword evidence="2" id="KW-0812">Transmembrane</keyword>
<dbReference type="Pfam" id="PF00892">
    <property type="entry name" value="EamA"/>
    <property type="match status" value="1"/>
</dbReference>
<keyword evidence="2" id="KW-0472">Membrane</keyword>
<gene>
    <name evidence="4" type="ORF">EV356DRAFT_506542</name>
</gene>
<feature type="region of interest" description="Disordered" evidence="1">
    <location>
        <begin position="364"/>
        <end position="390"/>
    </location>
</feature>
<dbReference type="AlphaFoldDB" id="A0A6A6H2A5"/>
<evidence type="ECO:0000256" key="1">
    <source>
        <dbReference type="SAM" id="MobiDB-lite"/>
    </source>
</evidence>
<organism evidence="4 5">
    <name type="scientific">Viridothelium virens</name>
    <name type="common">Speckled blister lichen</name>
    <name type="synonym">Trypethelium virens</name>
    <dbReference type="NCBI Taxonomy" id="1048519"/>
    <lineage>
        <taxon>Eukaryota</taxon>
        <taxon>Fungi</taxon>
        <taxon>Dikarya</taxon>
        <taxon>Ascomycota</taxon>
        <taxon>Pezizomycotina</taxon>
        <taxon>Dothideomycetes</taxon>
        <taxon>Dothideomycetes incertae sedis</taxon>
        <taxon>Trypetheliales</taxon>
        <taxon>Trypetheliaceae</taxon>
        <taxon>Viridothelium</taxon>
    </lineage>
</organism>
<dbReference type="InterPro" id="IPR026505">
    <property type="entry name" value="Solute_c_fam_35_mem_F3/F4"/>
</dbReference>
<feature type="compositionally biased region" description="Acidic residues" evidence="1">
    <location>
        <begin position="90"/>
        <end position="101"/>
    </location>
</feature>
<feature type="domain" description="EamA" evidence="3">
    <location>
        <begin position="287"/>
        <end position="357"/>
    </location>
</feature>
<keyword evidence="2" id="KW-1133">Transmembrane helix</keyword>
<sequence>MPNSTSTPGAAASSRQSRLDTLLPPEQRLYHDSSASSETFSSPVHLSQPSSRQPSASRTPSPLAQQIPFHDSGEEQEEAVSIIRDKLADDADDEWNAWDEETPLHPGEPGHDSNSMPSDMRPPYSRPNDGKSQSGQPLLGTPTHSGYEGGPTLPTPRLSTRKSTTFRERDPEQQAKNATKTRYTYAAGFLLLSLVSFAIQTETAVYIQHDLGWKKAYCMLWLTHGSWSLLWPTQLLILRLQSLSTPWPGFWRRHLSLLRQTAQMVQHQTLHLTPPQAKTSPVPYVLKWTALVTCALTVAGGSWYVAVDLTTASDLTAIYNCSAFFAYAFSVPLLHERLRWSKVVAVGIAIAGVLVVAYGDSGNDEAPSPPKHGNKSGGGAGGPSAPPDSEAPSRALGNIVIGIGSVLYGFYEVLYKKVACPPDGTSPARGMIFANTFGSCIGTFTFLVLWIPLPLLHVLGVEKFELPDAHTAFVLFISVIMNATFSGSFLVLISLTSPVLSSVAALLTIFIVALIDVMLPPPLYSPLSAWAIAGGLLIILAFLMLSYATYREMDEDRRKKVAEEIVEESDLDDV</sequence>
<evidence type="ECO:0000259" key="3">
    <source>
        <dbReference type="Pfam" id="PF00892"/>
    </source>
</evidence>
<dbReference type="EMBL" id="ML991823">
    <property type="protein sequence ID" value="KAF2231713.1"/>
    <property type="molecule type" value="Genomic_DNA"/>
</dbReference>
<feature type="transmembrane region" description="Helical" evidence="2">
    <location>
        <begin position="473"/>
        <end position="492"/>
    </location>
</feature>
<dbReference type="PANTHER" id="PTHR19346:SF4">
    <property type="entry name" value="SUGAR PHOSPHATE TRANSPORTER DOMAIN-CONTAINING PROTEIN"/>
    <property type="match status" value="1"/>
</dbReference>
<feature type="region of interest" description="Disordered" evidence="1">
    <location>
        <begin position="1"/>
        <end position="178"/>
    </location>
</feature>
<dbReference type="Proteomes" id="UP000800092">
    <property type="component" value="Unassembled WGS sequence"/>
</dbReference>
<keyword evidence="5" id="KW-1185">Reference proteome</keyword>
<proteinExistence type="predicted"/>
<feature type="transmembrane region" description="Helical" evidence="2">
    <location>
        <begin position="183"/>
        <end position="199"/>
    </location>
</feature>
<dbReference type="InterPro" id="IPR000620">
    <property type="entry name" value="EamA_dom"/>
</dbReference>
<feature type="transmembrane region" description="Helical" evidence="2">
    <location>
        <begin position="317"/>
        <end position="334"/>
    </location>
</feature>
<feature type="transmembrane region" description="Helical" evidence="2">
    <location>
        <begin position="527"/>
        <end position="550"/>
    </location>
</feature>
<feature type="compositionally biased region" description="Polar residues" evidence="1">
    <location>
        <begin position="33"/>
        <end position="45"/>
    </location>
</feature>
<feature type="compositionally biased region" description="Low complexity" evidence="1">
    <location>
        <begin position="47"/>
        <end position="62"/>
    </location>
</feature>
<evidence type="ECO:0000256" key="2">
    <source>
        <dbReference type="SAM" id="Phobius"/>
    </source>
</evidence>
<feature type="transmembrane region" description="Helical" evidence="2">
    <location>
        <begin position="499"/>
        <end position="521"/>
    </location>
</feature>
<accession>A0A6A6H2A5</accession>
<feature type="transmembrane region" description="Helical" evidence="2">
    <location>
        <begin position="341"/>
        <end position="359"/>
    </location>
</feature>